<name>A0A0L6JWG8_9FIRM</name>
<dbReference type="AlphaFoldDB" id="A0A0L6JWG8"/>
<reference evidence="2" key="1">
    <citation type="submission" date="2015-07" db="EMBL/GenBank/DDBJ databases">
        <title>Near-Complete Genome Sequence of the Cellulolytic Bacterium Bacteroides (Pseudobacteroides) cellulosolvens ATCC 35603.</title>
        <authorList>
            <person name="Dassa B."/>
            <person name="Utturkar S.M."/>
            <person name="Klingeman D.M."/>
            <person name="Hurt R.A."/>
            <person name="Keller M."/>
            <person name="Xu J."/>
            <person name="Reddy Y.H.K."/>
            <person name="Borovok I."/>
            <person name="Grinberg I.R."/>
            <person name="Lamed R."/>
            <person name="Zhivin O."/>
            <person name="Bayer E.A."/>
            <person name="Brown S.D."/>
        </authorList>
    </citation>
    <scope>NUCLEOTIDE SEQUENCE [LARGE SCALE GENOMIC DNA]</scope>
    <source>
        <strain evidence="2">DSM 2933</strain>
    </source>
</reference>
<accession>A0A0L6JWG8</accession>
<gene>
    <name evidence="1" type="ORF">Bccel_5366</name>
</gene>
<protein>
    <submittedName>
        <fullName evidence="1">Uncharacterized protein</fullName>
    </submittedName>
</protein>
<proteinExistence type="predicted"/>
<keyword evidence="2" id="KW-1185">Reference proteome</keyword>
<dbReference type="OrthoDB" id="4243321at2"/>
<dbReference type="Proteomes" id="UP000036923">
    <property type="component" value="Unassembled WGS sequence"/>
</dbReference>
<evidence type="ECO:0000313" key="2">
    <source>
        <dbReference type="Proteomes" id="UP000036923"/>
    </source>
</evidence>
<dbReference type="RefSeq" id="WP_036945930.1">
    <property type="nucleotide sequence ID" value="NZ_JQKC01000092.1"/>
</dbReference>
<organism evidence="1 2">
    <name type="scientific">Pseudobacteroides cellulosolvens ATCC 35603 = DSM 2933</name>
    <dbReference type="NCBI Taxonomy" id="398512"/>
    <lineage>
        <taxon>Bacteria</taxon>
        <taxon>Bacillati</taxon>
        <taxon>Bacillota</taxon>
        <taxon>Clostridia</taxon>
        <taxon>Eubacteriales</taxon>
        <taxon>Oscillospiraceae</taxon>
        <taxon>Pseudobacteroides</taxon>
    </lineage>
</organism>
<comment type="caution">
    <text evidence="1">The sequence shown here is derived from an EMBL/GenBank/DDBJ whole genome shotgun (WGS) entry which is preliminary data.</text>
</comment>
<sequence length="212" mass="24436">MGFSLMVKYDEIPDNIIDIWKNEFNRIGFIVEFDKDFSFDTWEGGLLPMVLIPISEEYVQRFGQDQVPGGFQMDIYEKEIWTNSPMMRSVFEFFCQCIGTATLANALDGLYCDGQNGIECKGKEAISSALNEIKKYELFHNELVKNDSENKVKNINDYNAEINMYVNNKLVSPYCNEKSNSIRFIDRSPHRKSGFICRSCGRSFGVDEIKMV</sequence>
<evidence type="ECO:0000313" key="1">
    <source>
        <dbReference type="EMBL" id="KNY30089.1"/>
    </source>
</evidence>
<dbReference type="EMBL" id="LGTC01000001">
    <property type="protein sequence ID" value="KNY30089.1"/>
    <property type="molecule type" value="Genomic_DNA"/>
</dbReference>